<dbReference type="AlphaFoldDB" id="A0A448ZT44"/>
<dbReference type="PANTHER" id="PTHR13016:SF0">
    <property type="entry name" value="AMME SYNDROME CANDIDATE GENE 1 PROTEIN"/>
    <property type="match status" value="1"/>
</dbReference>
<sequence length="252" mass="28567">MGKNGTMNIENEEPREVVASRAMCYYSFDILIHALQRRNTSLPESNRGNELAAEFVSELPDPSIQCPLFVTWEKSAHNGSGWRLRGCIGCLNPRPLATDVGEYALISAFRDRRFNPISREEVQSLRVSVSLLVDYEDCEHVYDWTIGVHGIMIKFAVDGKLFSGTFLPEVAKQQRWDHAETISSLIRKAGYTKAIDQSLLDGIHCRRYQSSKCLVTYADYVNEKCGGIDPVFTPLGQEKESKQPWYKHFPGL</sequence>
<reference evidence="2 3" key="1">
    <citation type="submission" date="2019-01" db="EMBL/GenBank/DDBJ databases">
        <authorList>
            <person name="Ferrante I. M."/>
        </authorList>
    </citation>
    <scope>NUCLEOTIDE SEQUENCE [LARGE SCALE GENOMIC DNA]</scope>
    <source>
        <strain evidence="2 3">B856</strain>
    </source>
</reference>
<dbReference type="PANTHER" id="PTHR13016">
    <property type="entry name" value="AMMECR1 HOMOLOG"/>
    <property type="match status" value="1"/>
</dbReference>
<evidence type="ECO:0000259" key="1">
    <source>
        <dbReference type="PROSITE" id="PS51112"/>
    </source>
</evidence>
<dbReference type="PROSITE" id="PS51112">
    <property type="entry name" value="AMMECR1"/>
    <property type="match status" value="1"/>
</dbReference>
<accession>A0A448ZT44</accession>
<dbReference type="Gene3D" id="3.30.700.20">
    <property type="entry name" value="Hypothetical protein ph0010, domain 1"/>
    <property type="match status" value="1"/>
</dbReference>
<evidence type="ECO:0000313" key="3">
    <source>
        <dbReference type="Proteomes" id="UP000291116"/>
    </source>
</evidence>
<organism evidence="2 3">
    <name type="scientific">Pseudo-nitzschia multistriata</name>
    <dbReference type="NCBI Taxonomy" id="183589"/>
    <lineage>
        <taxon>Eukaryota</taxon>
        <taxon>Sar</taxon>
        <taxon>Stramenopiles</taxon>
        <taxon>Ochrophyta</taxon>
        <taxon>Bacillariophyta</taxon>
        <taxon>Bacillariophyceae</taxon>
        <taxon>Bacillariophycidae</taxon>
        <taxon>Bacillariales</taxon>
        <taxon>Bacillariaceae</taxon>
        <taxon>Pseudo-nitzschia</taxon>
    </lineage>
</organism>
<dbReference type="EMBL" id="CAACVS010000688">
    <property type="protein sequence ID" value="VEU45133.1"/>
    <property type="molecule type" value="Genomic_DNA"/>
</dbReference>
<dbReference type="Pfam" id="PF01871">
    <property type="entry name" value="AMMECR1"/>
    <property type="match status" value="1"/>
</dbReference>
<name>A0A448ZT44_9STRA</name>
<feature type="domain" description="AMMECR1" evidence="1">
    <location>
        <begin position="12"/>
        <end position="224"/>
    </location>
</feature>
<dbReference type="Proteomes" id="UP000291116">
    <property type="component" value="Unassembled WGS sequence"/>
</dbReference>
<evidence type="ECO:0000313" key="2">
    <source>
        <dbReference type="EMBL" id="VEU45133.1"/>
    </source>
</evidence>
<gene>
    <name evidence="2" type="ORF">PSNMU_V1.4_AUG-EV-PASAV3_0122840</name>
</gene>
<dbReference type="InterPro" id="IPR023473">
    <property type="entry name" value="AMMECR1"/>
</dbReference>
<proteinExistence type="predicted"/>
<dbReference type="InterPro" id="IPR002733">
    <property type="entry name" value="AMMECR1_domain"/>
</dbReference>
<dbReference type="OrthoDB" id="24630at2759"/>
<keyword evidence="3" id="KW-1185">Reference proteome</keyword>
<dbReference type="SUPFAM" id="SSF143447">
    <property type="entry name" value="AMMECR1-like"/>
    <property type="match status" value="1"/>
</dbReference>
<dbReference type="InterPro" id="IPR036071">
    <property type="entry name" value="AMMECR1_dom_sf"/>
</dbReference>
<protein>
    <recommendedName>
        <fullName evidence="1">AMMECR1 domain-containing protein</fullName>
    </recommendedName>
</protein>
<dbReference type="InterPro" id="IPR027485">
    <property type="entry name" value="AMMECR1_N"/>
</dbReference>
<dbReference type="NCBIfam" id="TIGR00296">
    <property type="entry name" value="TIGR00296 family protein"/>
    <property type="match status" value="1"/>
</dbReference>